<dbReference type="PANTHER" id="PTHR30532:SF1">
    <property type="entry name" value="IRON(3+)-HYDROXAMATE-BINDING PROTEIN FHUD"/>
    <property type="match status" value="1"/>
</dbReference>
<evidence type="ECO:0000256" key="1">
    <source>
        <dbReference type="ARBA" id="ARBA00022448"/>
    </source>
</evidence>
<evidence type="ECO:0000256" key="3">
    <source>
        <dbReference type="SAM" id="MobiDB-lite"/>
    </source>
</evidence>
<evidence type="ECO:0000313" key="4">
    <source>
        <dbReference type="EMBL" id="PAU83902.1"/>
    </source>
</evidence>
<keyword evidence="2" id="KW-0732">Signal</keyword>
<dbReference type="InterPro" id="IPR051313">
    <property type="entry name" value="Bact_iron-sidero_bind"/>
</dbReference>
<feature type="region of interest" description="Disordered" evidence="3">
    <location>
        <begin position="36"/>
        <end position="76"/>
    </location>
</feature>
<dbReference type="Proteomes" id="UP000218083">
    <property type="component" value="Unassembled WGS sequence"/>
</dbReference>
<sequence length="428" mass="46251">MGKHADRNAPTRRTVIGFGGAVAGAGLLAGCLGGGSGDSGSGGGSDGADGSDDAETEGAEGSDGEGAEDDGSAGSYSVEMAPVGEVTLDAVPEDVMVYSLLYADMAVAFGHGDAVNSLGFDADAGGRTLDAYYAELDGVAFDREGLTQLNSGTGDGITVDRELLYELDSDLHLADPALFASFEGWDEDDIAEIRDNVGPWFGNVYSRRHSEPPAAYREDYEYYDLWAITERVAGVFREEERFEALSSVRDDLVETVRADLPPEAERPTVATLLYMDGTYYPSRIDKPGFANAHVRPFGVPDAFGADDVTYETAYDHEQLLEIDPDVILHQYGVESYYDVAAVREELADHPVAGELSAIENDRFYPSGDPVQGPVMNLFQIEMTAKQLFPERFGEWPDYELGDGYPDIPESERLFDRDRVAEIVAGDSE</sequence>
<dbReference type="PROSITE" id="PS51257">
    <property type="entry name" value="PROKAR_LIPOPROTEIN"/>
    <property type="match status" value="1"/>
</dbReference>
<feature type="compositionally biased region" description="Acidic residues" evidence="3">
    <location>
        <begin position="49"/>
        <end position="71"/>
    </location>
</feature>
<organism evidence="4 5">
    <name type="scientific">Halorubrum salipaludis</name>
    <dbReference type="NCBI Taxonomy" id="2032630"/>
    <lineage>
        <taxon>Archaea</taxon>
        <taxon>Methanobacteriati</taxon>
        <taxon>Methanobacteriota</taxon>
        <taxon>Stenosarchaea group</taxon>
        <taxon>Halobacteria</taxon>
        <taxon>Halobacteriales</taxon>
        <taxon>Haloferacaceae</taxon>
        <taxon>Halorubrum</taxon>
    </lineage>
</organism>
<name>A0A2A2FGX8_9EURY</name>
<accession>A0A2A2FGX8</accession>
<evidence type="ECO:0000256" key="2">
    <source>
        <dbReference type="ARBA" id="ARBA00022729"/>
    </source>
</evidence>
<comment type="caution">
    <text evidence="4">The sequence shown here is derived from an EMBL/GenBank/DDBJ whole genome shotgun (WGS) entry which is preliminary data.</text>
</comment>
<dbReference type="PANTHER" id="PTHR30532">
    <property type="entry name" value="IRON III DICITRATE-BINDING PERIPLASMIC PROTEIN"/>
    <property type="match status" value="1"/>
</dbReference>
<evidence type="ECO:0000313" key="5">
    <source>
        <dbReference type="Proteomes" id="UP000218083"/>
    </source>
</evidence>
<keyword evidence="1" id="KW-0813">Transport</keyword>
<dbReference type="OrthoDB" id="304381at2157"/>
<keyword evidence="5" id="KW-1185">Reference proteome</keyword>
<dbReference type="Gene3D" id="3.40.50.1980">
    <property type="entry name" value="Nitrogenase molybdenum iron protein domain"/>
    <property type="match status" value="1"/>
</dbReference>
<dbReference type="AlphaFoldDB" id="A0A2A2FGX8"/>
<dbReference type="RefSeq" id="WP_095636268.1">
    <property type="nucleotide sequence ID" value="NZ_NSKC01000003.1"/>
</dbReference>
<reference evidence="4 5" key="1">
    <citation type="submission" date="2017-08" db="EMBL/GenBank/DDBJ databases">
        <title>The strain WRN001 was isolated from Binhai saline alkaline soil, Tianjin, China.</title>
        <authorList>
            <person name="Liu D."/>
            <person name="Zhang G."/>
        </authorList>
    </citation>
    <scope>NUCLEOTIDE SEQUENCE [LARGE SCALE GENOMIC DNA]</scope>
    <source>
        <strain evidence="4 5">WN019</strain>
    </source>
</reference>
<gene>
    <name evidence="4" type="ORF">CK500_05560</name>
</gene>
<dbReference type="SUPFAM" id="SSF53807">
    <property type="entry name" value="Helical backbone' metal receptor"/>
    <property type="match status" value="1"/>
</dbReference>
<feature type="compositionally biased region" description="Gly residues" evidence="3">
    <location>
        <begin position="36"/>
        <end position="47"/>
    </location>
</feature>
<protein>
    <submittedName>
        <fullName evidence="4">ABC transporter substrate-binding protein</fullName>
    </submittedName>
</protein>
<dbReference type="EMBL" id="NSKC01000003">
    <property type="protein sequence ID" value="PAU83902.1"/>
    <property type="molecule type" value="Genomic_DNA"/>
</dbReference>
<proteinExistence type="predicted"/>